<reference evidence="2 3" key="1">
    <citation type="submission" date="2020-07" db="EMBL/GenBank/DDBJ databases">
        <title>Sequencing the genomes of 1000 actinobacteria strains.</title>
        <authorList>
            <person name="Klenk H.-P."/>
        </authorList>
    </citation>
    <scope>NUCLEOTIDE SEQUENCE [LARGE SCALE GENOMIC DNA]</scope>
    <source>
        <strain evidence="2 3">DSM 19970</strain>
    </source>
</reference>
<dbReference type="GO" id="GO:0016491">
    <property type="term" value="F:oxidoreductase activity"/>
    <property type="evidence" value="ECO:0007669"/>
    <property type="project" value="InterPro"/>
</dbReference>
<dbReference type="Gene3D" id="3.20.20.100">
    <property type="entry name" value="NADP-dependent oxidoreductase domain"/>
    <property type="match status" value="1"/>
</dbReference>
<organism evidence="2 3">
    <name type="scientific">Demequina lutea</name>
    <dbReference type="NCBI Taxonomy" id="431489"/>
    <lineage>
        <taxon>Bacteria</taxon>
        <taxon>Bacillati</taxon>
        <taxon>Actinomycetota</taxon>
        <taxon>Actinomycetes</taxon>
        <taxon>Micrococcales</taxon>
        <taxon>Demequinaceae</taxon>
        <taxon>Demequina</taxon>
    </lineage>
</organism>
<dbReference type="Proteomes" id="UP000547973">
    <property type="component" value="Unassembled WGS sequence"/>
</dbReference>
<keyword evidence="3" id="KW-1185">Reference proteome</keyword>
<accession>A0A7Z0CK79</accession>
<dbReference type="EMBL" id="JACBZO010000001">
    <property type="protein sequence ID" value="NYI41582.1"/>
    <property type="molecule type" value="Genomic_DNA"/>
</dbReference>
<dbReference type="SUPFAM" id="SSF51430">
    <property type="entry name" value="NAD(P)-linked oxidoreductase"/>
    <property type="match status" value="1"/>
</dbReference>
<dbReference type="InterPro" id="IPR036812">
    <property type="entry name" value="NAD(P)_OxRdtase_dom_sf"/>
</dbReference>
<evidence type="ECO:0000313" key="2">
    <source>
        <dbReference type="EMBL" id="NYI41582.1"/>
    </source>
</evidence>
<dbReference type="GO" id="GO:0005829">
    <property type="term" value="C:cytosol"/>
    <property type="evidence" value="ECO:0007669"/>
    <property type="project" value="TreeGrafter"/>
</dbReference>
<dbReference type="PANTHER" id="PTHR43364:SF18">
    <property type="entry name" value="OXIDOREDUCTASE"/>
    <property type="match status" value="1"/>
</dbReference>
<evidence type="ECO:0000259" key="1">
    <source>
        <dbReference type="Pfam" id="PF00248"/>
    </source>
</evidence>
<dbReference type="InterPro" id="IPR023210">
    <property type="entry name" value="NADP_OxRdtase_dom"/>
</dbReference>
<dbReference type="InterPro" id="IPR050523">
    <property type="entry name" value="AKR_Detox_Biosynth"/>
</dbReference>
<name>A0A7Z0CK79_9MICO</name>
<proteinExistence type="predicted"/>
<feature type="domain" description="NADP-dependent oxidoreductase" evidence="1">
    <location>
        <begin position="15"/>
        <end position="308"/>
    </location>
</feature>
<dbReference type="InterPro" id="IPR020471">
    <property type="entry name" value="AKR"/>
</dbReference>
<dbReference type="Pfam" id="PF00248">
    <property type="entry name" value="Aldo_ket_red"/>
    <property type="match status" value="1"/>
</dbReference>
<dbReference type="AlphaFoldDB" id="A0A7Z0CK79"/>
<dbReference type="PANTHER" id="PTHR43364">
    <property type="entry name" value="NADH-SPECIFIC METHYLGLYOXAL REDUCTASE-RELATED"/>
    <property type="match status" value="1"/>
</dbReference>
<protein>
    <submittedName>
        <fullName evidence="2">Aryl-alcohol dehydrogenase-like predicted oxidoreductase</fullName>
    </submittedName>
</protein>
<gene>
    <name evidence="2" type="ORF">BKA03_001701</name>
</gene>
<dbReference type="PRINTS" id="PR00069">
    <property type="entry name" value="ALDKETRDTASE"/>
</dbReference>
<dbReference type="InterPro" id="IPR018170">
    <property type="entry name" value="Aldo/ket_reductase_CS"/>
</dbReference>
<dbReference type="PROSITE" id="PS00062">
    <property type="entry name" value="ALDOKETO_REDUCTASE_2"/>
    <property type="match status" value="1"/>
</dbReference>
<evidence type="ECO:0000313" key="3">
    <source>
        <dbReference type="Proteomes" id="UP000547973"/>
    </source>
</evidence>
<dbReference type="RefSeq" id="WP_179397955.1">
    <property type="nucleotide sequence ID" value="NZ_JACBZO010000001.1"/>
</dbReference>
<comment type="caution">
    <text evidence="2">The sequence shown here is derived from an EMBL/GenBank/DDBJ whole genome shotgun (WGS) entry which is preliminary data.</text>
</comment>
<sequence>MQVRRLGARGAEVSRLALGTMTWSRDTSVDEASRLLGAFVDAGGTLIDTAATYADGGSERVIGSLLGGSFSRSEVQLCTKAGVRRTPEGGVIDASRGALLDTLDASLARLGTDHVDVWLVHAFDPLTPLEETMHALEVALTTGRARHVGVSNFPGWAMARAATLARAGVGPAVTQVEYSLLERGIEREVVPAAKALGMGILAWSPLGRGVLTGKYAHAIPADSRAASDHLAGFVEPYLNPRAAAIVAALSTASEGLGRSPHEVALAWVRDAPGVASAIVGARSAEQLAPSLAAEDLVLPDQIRSALDDVTQPQIGYPEHR</sequence>